<keyword evidence="2" id="KW-1185">Reference proteome</keyword>
<organism evidence="1 2">
    <name type="scientific">Pleuronectes platessa</name>
    <name type="common">European plaice</name>
    <dbReference type="NCBI Taxonomy" id="8262"/>
    <lineage>
        <taxon>Eukaryota</taxon>
        <taxon>Metazoa</taxon>
        <taxon>Chordata</taxon>
        <taxon>Craniata</taxon>
        <taxon>Vertebrata</taxon>
        <taxon>Euteleostomi</taxon>
        <taxon>Actinopterygii</taxon>
        <taxon>Neopterygii</taxon>
        <taxon>Teleostei</taxon>
        <taxon>Neoteleostei</taxon>
        <taxon>Acanthomorphata</taxon>
        <taxon>Carangaria</taxon>
        <taxon>Pleuronectiformes</taxon>
        <taxon>Pleuronectoidei</taxon>
        <taxon>Pleuronectidae</taxon>
        <taxon>Pleuronectes</taxon>
    </lineage>
</organism>
<name>A0A9N7TTQ5_PLEPL</name>
<evidence type="ECO:0000313" key="2">
    <source>
        <dbReference type="Proteomes" id="UP001153269"/>
    </source>
</evidence>
<comment type="caution">
    <text evidence="1">The sequence shown here is derived from an EMBL/GenBank/DDBJ whole genome shotgun (WGS) entry which is preliminary data.</text>
</comment>
<dbReference type="EMBL" id="CADEAL010000356">
    <property type="protein sequence ID" value="CAB1418985.1"/>
    <property type="molecule type" value="Genomic_DNA"/>
</dbReference>
<dbReference type="AlphaFoldDB" id="A0A9N7TTQ5"/>
<gene>
    <name evidence="1" type="ORF">PLEPLA_LOCUS6812</name>
</gene>
<proteinExistence type="predicted"/>
<reference evidence="1" key="1">
    <citation type="submission" date="2020-03" db="EMBL/GenBank/DDBJ databases">
        <authorList>
            <person name="Weist P."/>
        </authorList>
    </citation>
    <scope>NUCLEOTIDE SEQUENCE</scope>
</reference>
<sequence>MLSSLSSFVSRPLCAGPSAAQRPLFLSWLPGGPQSRCVGPGSLSSWNPSLLLVSLSLNGGEEVAWLGSYLIKVLPGASGLGPLLRALTVVEPSRSILTFSGVSLYRRDQADLLVLSLLSRQRRESSRSVGSIWRRHKLRNVLISDCNNQNRQQPEESDTDSSRERVFSFYQRSLRSVLSLTDQ</sequence>
<protein>
    <submittedName>
        <fullName evidence="1">Uncharacterized protein</fullName>
    </submittedName>
</protein>
<accession>A0A9N7TTQ5</accession>
<dbReference type="Proteomes" id="UP001153269">
    <property type="component" value="Unassembled WGS sequence"/>
</dbReference>
<evidence type="ECO:0000313" key="1">
    <source>
        <dbReference type="EMBL" id="CAB1418985.1"/>
    </source>
</evidence>